<dbReference type="EMBL" id="NISI01000001">
    <property type="protein sequence ID" value="OWR05901.1"/>
    <property type="molecule type" value="Genomic_DNA"/>
</dbReference>
<accession>A0A254ND72</accession>
<reference evidence="7 8" key="1">
    <citation type="journal article" date="2007" name="Int. J. Syst. Evol. Microbiol.">
        <title>Description of Pelomonas aquatica sp. nov. and Pelomonas puraquae sp. nov., isolated from industrial and haemodialysis water.</title>
        <authorList>
            <person name="Gomila M."/>
            <person name="Bowien B."/>
            <person name="Falsen E."/>
            <person name="Moore E.R."/>
            <person name="Lalucat J."/>
        </authorList>
    </citation>
    <scope>NUCLEOTIDE SEQUENCE [LARGE SCALE GENOMIC DNA]</scope>
    <source>
        <strain evidence="7 8">CCUG 52769</strain>
    </source>
</reference>
<dbReference type="Proteomes" id="UP000197446">
    <property type="component" value="Unassembled WGS sequence"/>
</dbReference>
<dbReference type="InterPro" id="IPR051310">
    <property type="entry name" value="MCP_chemotaxis"/>
</dbReference>
<dbReference type="SMART" id="SM00283">
    <property type="entry name" value="MA"/>
    <property type="match status" value="1"/>
</dbReference>
<dbReference type="Pfam" id="PF00015">
    <property type="entry name" value="MCPsignal"/>
    <property type="match status" value="1"/>
</dbReference>
<organism evidence="7 8">
    <name type="scientific">Roseateles puraquae</name>
    <dbReference type="NCBI Taxonomy" id="431059"/>
    <lineage>
        <taxon>Bacteria</taxon>
        <taxon>Pseudomonadati</taxon>
        <taxon>Pseudomonadota</taxon>
        <taxon>Betaproteobacteria</taxon>
        <taxon>Burkholderiales</taxon>
        <taxon>Sphaerotilaceae</taxon>
        <taxon>Roseateles</taxon>
    </lineage>
</organism>
<dbReference type="GO" id="GO:0007165">
    <property type="term" value="P:signal transduction"/>
    <property type="evidence" value="ECO:0007669"/>
    <property type="project" value="UniProtKB-KW"/>
</dbReference>
<dbReference type="PROSITE" id="PS50111">
    <property type="entry name" value="CHEMOTAXIS_TRANSDUC_2"/>
    <property type="match status" value="1"/>
</dbReference>
<dbReference type="GO" id="GO:0004888">
    <property type="term" value="F:transmembrane signaling receptor activity"/>
    <property type="evidence" value="ECO:0007669"/>
    <property type="project" value="InterPro"/>
</dbReference>
<dbReference type="PANTHER" id="PTHR43531:SF14">
    <property type="entry name" value="METHYL-ACCEPTING CHEMOTAXIS PROTEIN I-RELATED"/>
    <property type="match status" value="1"/>
</dbReference>
<sequence>MNVKTRIWMLPALAAAIFAIGIVVVLVFSSKTSDSIRSVGQVDFPYLDATTQFAAQLEALGATIQSAVAEGEKKRLDEAKDRAASIRKLLAAISRIDGKAEVGSQLTKSFEAYYAASVETAELFLGMRQGDQAGAIPKMQSALKKLEGELATARVEASEGFDAGLERAHQGVSSSLWAIVISGVVVVLCLGGGSFLIIGGVWRQLGGEPEYARDVMRHMADGDLSQDIIVAPGAEQSLLAAVRDMSSGLAAIVANVRAGTDSMTVASREIAAGNQDLSVRTEKQAGSLEQTAGNMQTLTDTVRQSAEAAAQANQLAGSAASVAQRGGEVVSQVVSTMDEINTSSKKIADIIGVIDGIAFQTNILALNAAVEAARAGEQGRGFAVVAGEVRSLAQRSAEAAREIKGLIGASVDKVESGARLVQDAGSTMSEIVASVQRVSDIISEITAASAEQSQGIGQVNQSVMQLDQMTQQNAALVEEAAAAATSLEQQAQTLQSAVATFKLK</sequence>
<evidence type="ECO:0000256" key="2">
    <source>
        <dbReference type="ARBA" id="ARBA00022481"/>
    </source>
</evidence>
<evidence type="ECO:0000259" key="6">
    <source>
        <dbReference type="PROSITE" id="PS50111"/>
    </source>
</evidence>
<gene>
    <name evidence="7" type="ORF">CDO81_05530</name>
</gene>
<feature type="domain" description="Methyl-accepting transducer" evidence="6">
    <location>
        <begin position="259"/>
        <end position="488"/>
    </location>
</feature>
<dbReference type="GO" id="GO:0005886">
    <property type="term" value="C:plasma membrane"/>
    <property type="evidence" value="ECO:0007669"/>
    <property type="project" value="TreeGrafter"/>
</dbReference>
<evidence type="ECO:0000256" key="3">
    <source>
        <dbReference type="ARBA" id="ARBA00029447"/>
    </source>
</evidence>
<dbReference type="AlphaFoldDB" id="A0A254ND72"/>
<dbReference type="RefSeq" id="WP_088482104.1">
    <property type="nucleotide sequence ID" value="NZ_NISI01000001.1"/>
</dbReference>
<evidence type="ECO:0000256" key="5">
    <source>
        <dbReference type="SAM" id="Phobius"/>
    </source>
</evidence>
<dbReference type="FunFam" id="1.10.287.950:FF:000001">
    <property type="entry name" value="Methyl-accepting chemotaxis sensory transducer"/>
    <property type="match status" value="1"/>
</dbReference>
<keyword evidence="4" id="KW-0807">Transducer</keyword>
<feature type="transmembrane region" description="Helical" evidence="5">
    <location>
        <begin position="6"/>
        <end position="28"/>
    </location>
</feature>
<dbReference type="PRINTS" id="PR00260">
    <property type="entry name" value="CHEMTRNSDUCR"/>
</dbReference>
<dbReference type="CDD" id="cd11386">
    <property type="entry name" value="MCP_signal"/>
    <property type="match status" value="1"/>
</dbReference>
<keyword evidence="8" id="KW-1185">Reference proteome</keyword>
<evidence type="ECO:0000313" key="8">
    <source>
        <dbReference type="Proteomes" id="UP000197446"/>
    </source>
</evidence>
<evidence type="ECO:0000256" key="1">
    <source>
        <dbReference type="ARBA" id="ARBA00004370"/>
    </source>
</evidence>
<comment type="caution">
    <text evidence="7">The sequence shown here is derived from an EMBL/GenBank/DDBJ whole genome shotgun (WGS) entry which is preliminary data.</text>
</comment>
<feature type="transmembrane region" description="Helical" evidence="5">
    <location>
        <begin position="176"/>
        <end position="202"/>
    </location>
</feature>
<protein>
    <submittedName>
        <fullName evidence="7">Chemotaxis protein</fullName>
    </submittedName>
</protein>
<name>A0A254ND72_9BURK</name>
<keyword evidence="5" id="KW-1133">Transmembrane helix</keyword>
<dbReference type="SUPFAM" id="SSF58104">
    <property type="entry name" value="Methyl-accepting chemotaxis protein (MCP) signaling domain"/>
    <property type="match status" value="1"/>
</dbReference>
<dbReference type="OrthoDB" id="8698080at2"/>
<dbReference type="Gene3D" id="1.10.287.950">
    <property type="entry name" value="Methyl-accepting chemotaxis protein"/>
    <property type="match status" value="1"/>
</dbReference>
<comment type="subcellular location">
    <subcellularLocation>
        <location evidence="1">Membrane</location>
    </subcellularLocation>
</comment>
<evidence type="ECO:0000256" key="4">
    <source>
        <dbReference type="PROSITE-ProRule" id="PRU00284"/>
    </source>
</evidence>
<dbReference type="GO" id="GO:0006935">
    <property type="term" value="P:chemotaxis"/>
    <property type="evidence" value="ECO:0007669"/>
    <property type="project" value="InterPro"/>
</dbReference>
<keyword evidence="5" id="KW-0472">Membrane</keyword>
<dbReference type="InterPro" id="IPR004090">
    <property type="entry name" value="Chemotax_Me-accpt_rcpt"/>
</dbReference>
<keyword evidence="5" id="KW-0812">Transmembrane</keyword>
<proteinExistence type="inferred from homology"/>
<dbReference type="InterPro" id="IPR004089">
    <property type="entry name" value="MCPsignal_dom"/>
</dbReference>
<comment type="similarity">
    <text evidence="3">Belongs to the methyl-accepting chemotaxis (MCP) protein family.</text>
</comment>
<keyword evidence="2" id="KW-0488">Methylation</keyword>
<evidence type="ECO:0000313" key="7">
    <source>
        <dbReference type="EMBL" id="OWR05901.1"/>
    </source>
</evidence>
<dbReference type="PANTHER" id="PTHR43531">
    <property type="entry name" value="PROTEIN ICFG"/>
    <property type="match status" value="1"/>
</dbReference>